<dbReference type="Proteomes" id="UP001595462">
    <property type="component" value="Unassembled WGS sequence"/>
</dbReference>
<evidence type="ECO:0000313" key="1">
    <source>
        <dbReference type="EMBL" id="MFC3104640.1"/>
    </source>
</evidence>
<comment type="caution">
    <text evidence="1">The sequence shown here is derived from an EMBL/GenBank/DDBJ whole genome shotgun (WGS) entry which is preliminary data.</text>
</comment>
<reference evidence="2" key="1">
    <citation type="journal article" date="2019" name="Int. J. Syst. Evol. Microbiol.">
        <title>The Global Catalogue of Microorganisms (GCM) 10K type strain sequencing project: providing services to taxonomists for standard genome sequencing and annotation.</title>
        <authorList>
            <consortium name="The Broad Institute Genomics Platform"/>
            <consortium name="The Broad Institute Genome Sequencing Center for Infectious Disease"/>
            <person name="Wu L."/>
            <person name="Ma J."/>
        </authorList>
    </citation>
    <scope>NUCLEOTIDE SEQUENCE [LARGE SCALE GENOMIC DNA]</scope>
    <source>
        <strain evidence="2">KCTC 52640</strain>
    </source>
</reference>
<organism evidence="1 2">
    <name type="scientific">Salinisphaera aquimarina</name>
    <dbReference type="NCBI Taxonomy" id="2094031"/>
    <lineage>
        <taxon>Bacteria</taxon>
        <taxon>Pseudomonadati</taxon>
        <taxon>Pseudomonadota</taxon>
        <taxon>Gammaproteobacteria</taxon>
        <taxon>Salinisphaerales</taxon>
        <taxon>Salinisphaeraceae</taxon>
        <taxon>Salinisphaera</taxon>
    </lineage>
</organism>
<protein>
    <submittedName>
        <fullName evidence="1">Uncharacterized protein</fullName>
    </submittedName>
</protein>
<dbReference type="RefSeq" id="WP_380689961.1">
    <property type="nucleotide sequence ID" value="NZ_JBHRSS010000004.1"/>
</dbReference>
<gene>
    <name evidence="1" type="ORF">ACFOSU_12175</name>
</gene>
<name>A0ABV7ETC8_9GAMM</name>
<evidence type="ECO:0000313" key="2">
    <source>
        <dbReference type="Proteomes" id="UP001595462"/>
    </source>
</evidence>
<dbReference type="EMBL" id="JBHRSS010000004">
    <property type="protein sequence ID" value="MFC3104640.1"/>
    <property type="molecule type" value="Genomic_DNA"/>
</dbReference>
<proteinExistence type="predicted"/>
<accession>A0ABV7ETC8</accession>
<keyword evidence="2" id="KW-1185">Reference proteome</keyword>
<sequence length="59" mass="6488">MWLLLLPSRPAFRAFYWMPAQSVVTPCDEWIRVSTAETARSSVSHGAAPVLMAGVLQLA</sequence>